<dbReference type="InterPro" id="IPR011782">
    <property type="entry name" value="Pept_S1C_Do"/>
</dbReference>
<dbReference type="Gene3D" id="2.40.10.120">
    <property type="match status" value="1"/>
</dbReference>
<protein>
    <submittedName>
        <fullName evidence="8">Do family serine endopeptidase</fullName>
        <ecNumber evidence="8">3.4.21.107</ecNumber>
    </submittedName>
</protein>
<gene>
    <name evidence="8" type="ORF">ACFQ5N_11565</name>
</gene>
<dbReference type="InterPro" id="IPR036034">
    <property type="entry name" value="PDZ_sf"/>
</dbReference>
<dbReference type="InterPro" id="IPR001478">
    <property type="entry name" value="PDZ"/>
</dbReference>
<dbReference type="Gene3D" id="2.30.42.10">
    <property type="match status" value="2"/>
</dbReference>
<feature type="domain" description="PDZ" evidence="7">
    <location>
        <begin position="271"/>
        <end position="362"/>
    </location>
</feature>
<dbReference type="SUPFAM" id="SSF50494">
    <property type="entry name" value="Trypsin-like serine proteases"/>
    <property type="match status" value="1"/>
</dbReference>
<evidence type="ECO:0000256" key="1">
    <source>
        <dbReference type="ARBA" id="ARBA00010541"/>
    </source>
</evidence>
<evidence type="ECO:0000256" key="4">
    <source>
        <dbReference type="ARBA" id="ARBA00022737"/>
    </source>
</evidence>
<comment type="caution">
    <text evidence="8">The sequence shown here is derived from an EMBL/GenBank/DDBJ whole genome shotgun (WGS) entry which is preliminary data.</text>
</comment>
<dbReference type="EC" id="3.4.21.107" evidence="8"/>
<dbReference type="GO" id="GO:0016787">
    <property type="term" value="F:hydrolase activity"/>
    <property type="evidence" value="ECO:0007669"/>
    <property type="project" value="UniProtKB-KW"/>
</dbReference>
<dbReference type="SUPFAM" id="SSF50156">
    <property type="entry name" value="PDZ domain-like"/>
    <property type="match status" value="2"/>
</dbReference>
<evidence type="ECO:0000259" key="7">
    <source>
        <dbReference type="PROSITE" id="PS50106"/>
    </source>
</evidence>
<keyword evidence="4" id="KW-0677">Repeat</keyword>
<evidence type="ECO:0000256" key="5">
    <source>
        <dbReference type="ARBA" id="ARBA00022801"/>
    </source>
</evidence>
<dbReference type="Proteomes" id="UP001597241">
    <property type="component" value="Unassembled WGS sequence"/>
</dbReference>
<evidence type="ECO:0000256" key="6">
    <source>
        <dbReference type="ARBA" id="ARBA00022825"/>
    </source>
</evidence>
<dbReference type="PANTHER" id="PTHR22939:SF129">
    <property type="entry name" value="SERINE PROTEASE HTRA2, MITOCHONDRIAL"/>
    <property type="match status" value="1"/>
</dbReference>
<dbReference type="PANTHER" id="PTHR22939">
    <property type="entry name" value="SERINE PROTEASE FAMILY S1C HTRA-RELATED"/>
    <property type="match status" value="1"/>
</dbReference>
<evidence type="ECO:0000313" key="8">
    <source>
        <dbReference type="EMBL" id="MFD1294475.1"/>
    </source>
</evidence>
<dbReference type="PRINTS" id="PR00834">
    <property type="entry name" value="PROTEASES2C"/>
</dbReference>
<proteinExistence type="inferred from homology"/>
<dbReference type="Pfam" id="PF13180">
    <property type="entry name" value="PDZ_2"/>
    <property type="match status" value="1"/>
</dbReference>
<evidence type="ECO:0000256" key="3">
    <source>
        <dbReference type="ARBA" id="ARBA00022729"/>
    </source>
</evidence>
<dbReference type="InterPro" id="IPR009003">
    <property type="entry name" value="Peptidase_S1_PA"/>
</dbReference>
<sequence length="468" mass="50808">MKKYFSIMLFSAIGGALTLGSYKLFIEESPMVVEQQVIEQPQAVQANYLNTVNSIENTDFTVTAEKTLNTVVHVKNTSYKTTRDPYREFFYGQGSGTKQYSQVGTGSGVIISSDGYIVTNNHVVKGASEIEVTLNNKKVLKAELVGADATNDIALLKVKTDELPYISFGNSDAVKVGEWVLAVGNPYNLTSTVTAGIISAKGRDLHGNGNVTDSFIQTDAAVNPGNSGGALVNTRGELIGINTAITSQTGSFVGYSFAVPSNIAKKVIEDLMEFGNVQKAILGVRGGELNSKVAENLEIENTEGFYISEVTEGSGAEKAGLNSNDIIIKMDGVEISTYADLTGFIRTKRPGDVVNVTYLRSGERFTTNVTLSKNEMSKVSSLGLELKNLNSNELKKLKIENGVQVTDLTNQELLYYGVKKGFVITAINNKKVNTVDDVVDMISNKSKNDVLRIEMLNLDGEIERYIFR</sequence>
<dbReference type="EMBL" id="JBHTMV010000004">
    <property type="protein sequence ID" value="MFD1294475.1"/>
    <property type="molecule type" value="Genomic_DNA"/>
</dbReference>
<keyword evidence="3" id="KW-0732">Signal</keyword>
<dbReference type="Pfam" id="PF13365">
    <property type="entry name" value="Trypsin_2"/>
    <property type="match status" value="1"/>
</dbReference>
<dbReference type="RefSeq" id="WP_386809671.1">
    <property type="nucleotide sequence ID" value="NZ_JBHTMV010000004.1"/>
</dbReference>
<dbReference type="NCBIfam" id="TIGR02037">
    <property type="entry name" value="degP_htrA_DO"/>
    <property type="match status" value="1"/>
</dbReference>
<keyword evidence="6" id="KW-0720">Serine protease</keyword>
<keyword evidence="2" id="KW-0645">Protease</keyword>
<organism evidence="8 9">
    <name type="scientific">Lutibacter holmesii</name>
    <dbReference type="NCBI Taxonomy" id="1137985"/>
    <lineage>
        <taxon>Bacteria</taxon>
        <taxon>Pseudomonadati</taxon>
        <taxon>Bacteroidota</taxon>
        <taxon>Flavobacteriia</taxon>
        <taxon>Flavobacteriales</taxon>
        <taxon>Flavobacteriaceae</taxon>
        <taxon>Lutibacter</taxon>
    </lineage>
</organism>
<evidence type="ECO:0000256" key="2">
    <source>
        <dbReference type="ARBA" id="ARBA00022670"/>
    </source>
</evidence>
<keyword evidence="9" id="KW-1185">Reference proteome</keyword>
<evidence type="ECO:0000313" key="9">
    <source>
        <dbReference type="Proteomes" id="UP001597241"/>
    </source>
</evidence>
<comment type="similarity">
    <text evidence="1">Belongs to the peptidase S1C family.</text>
</comment>
<accession>A0ABW3WT68</accession>
<dbReference type="SMART" id="SM00228">
    <property type="entry name" value="PDZ"/>
    <property type="match status" value="2"/>
</dbReference>
<dbReference type="InterPro" id="IPR001940">
    <property type="entry name" value="Peptidase_S1C"/>
</dbReference>
<dbReference type="PROSITE" id="PS50106">
    <property type="entry name" value="PDZ"/>
    <property type="match status" value="1"/>
</dbReference>
<name>A0ABW3WT68_9FLAO</name>
<keyword evidence="5 8" id="KW-0378">Hydrolase</keyword>
<reference evidence="9" key="1">
    <citation type="journal article" date="2019" name="Int. J. Syst. Evol. Microbiol.">
        <title>The Global Catalogue of Microorganisms (GCM) 10K type strain sequencing project: providing services to taxonomists for standard genome sequencing and annotation.</title>
        <authorList>
            <consortium name="The Broad Institute Genomics Platform"/>
            <consortium name="The Broad Institute Genome Sequencing Center for Infectious Disease"/>
            <person name="Wu L."/>
            <person name="Ma J."/>
        </authorList>
    </citation>
    <scope>NUCLEOTIDE SEQUENCE [LARGE SCALE GENOMIC DNA]</scope>
    <source>
        <strain evidence="9">CCUG 62221</strain>
    </source>
</reference>